<feature type="transmembrane region" description="Helical" evidence="1">
    <location>
        <begin position="152"/>
        <end position="178"/>
    </location>
</feature>
<dbReference type="EMBL" id="FQTY01000005">
    <property type="protein sequence ID" value="SHE71363.1"/>
    <property type="molecule type" value="Genomic_DNA"/>
</dbReference>
<sequence length="442" mass="51230">MSRLNIILNFLFCIIDAMIFINLLYIFKDNKSEYKFTDNISIIAGISIAIFFFTQLGIIPYTKVILISIVLFFITFLYELRLYQQLLIVILYYFILIISELLITLLASNILSVGVDSIGKHNYSFFFLGTISKFLSILILSLVKRRFANRKIILPIILNYIIILILLISTISMVLLFYSNLNSHSKSIQFILFLVCLFTLFTSIGILIIYFYANDFYIDLQKETTKKIYDKSYEKFIANAELRNDSLAKIWHDIGNHIKVLEKMNKIENNTDIEYINSIKNRLKSIPNTINTGNKLIDIILNDKYSEGIMKGIDFDIKAIAPPKIDIDDMDLSSILFNTIDNAIEACLNYSGKNKYIYLELYPDGNFLCYKIKNTYTPIKNTSVKNFYFNKKQYISSGYGLSIIKDIVNKYDGYMDINKDDKEYSVTIVLHLNNQSVQEITT</sequence>
<protein>
    <submittedName>
        <fullName evidence="3">Signal transduction histidine kinase</fullName>
    </submittedName>
</protein>
<feature type="transmembrane region" description="Helical" evidence="1">
    <location>
        <begin position="123"/>
        <end position="143"/>
    </location>
</feature>
<dbReference type="PANTHER" id="PTHR40448">
    <property type="entry name" value="TWO-COMPONENT SENSOR HISTIDINE KINASE"/>
    <property type="match status" value="1"/>
</dbReference>
<dbReference type="Pfam" id="PF14501">
    <property type="entry name" value="HATPase_c_5"/>
    <property type="match status" value="1"/>
</dbReference>
<keyword evidence="1" id="KW-1133">Transmembrane helix</keyword>
<organism evidence="3 4">
    <name type="scientific">Tissierella praeacuta DSM 18095</name>
    <dbReference type="NCBI Taxonomy" id="1123404"/>
    <lineage>
        <taxon>Bacteria</taxon>
        <taxon>Bacillati</taxon>
        <taxon>Bacillota</taxon>
        <taxon>Tissierellia</taxon>
        <taxon>Tissierellales</taxon>
        <taxon>Tissierellaceae</taxon>
        <taxon>Tissierella</taxon>
    </lineage>
</organism>
<keyword evidence="3" id="KW-0808">Transferase</keyword>
<dbReference type="RefSeq" id="WP_072975088.1">
    <property type="nucleotide sequence ID" value="NZ_FQTY01000005.1"/>
</dbReference>
<dbReference type="GO" id="GO:0016301">
    <property type="term" value="F:kinase activity"/>
    <property type="evidence" value="ECO:0007669"/>
    <property type="project" value="UniProtKB-KW"/>
</dbReference>
<gene>
    <name evidence="3" type="ORF">SAMN02745784_01581</name>
</gene>
<evidence type="ECO:0000313" key="4">
    <source>
        <dbReference type="Proteomes" id="UP000184114"/>
    </source>
</evidence>
<feature type="transmembrane region" description="Helical" evidence="1">
    <location>
        <begin position="190"/>
        <end position="213"/>
    </location>
</feature>
<dbReference type="GO" id="GO:0042802">
    <property type="term" value="F:identical protein binding"/>
    <property type="evidence" value="ECO:0007669"/>
    <property type="project" value="TreeGrafter"/>
</dbReference>
<dbReference type="STRING" id="1123404.SAMN02745784_01581"/>
<keyword evidence="3" id="KW-0418">Kinase</keyword>
<name>A0A1M4VR93_9FIRM</name>
<dbReference type="InterPro" id="IPR036890">
    <property type="entry name" value="HATPase_C_sf"/>
</dbReference>
<keyword evidence="4" id="KW-1185">Reference proteome</keyword>
<dbReference type="InterPro" id="IPR032834">
    <property type="entry name" value="NatK-like_C"/>
</dbReference>
<dbReference type="PANTHER" id="PTHR40448:SF1">
    <property type="entry name" value="TWO-COMPONENT SENSOR HISTIDINE KINASE"/>
    <property type="match status" value="1"/>
</dbReference>
<accession>A0A1M4VR93</accession>
<dbReference type="GeneID" id="90993693"/>
<dbReference type="AlphaFoldDB" id="A0A1M4VR93"/>
<dbReference type="Proteomes" id="UP000184114">
    <property type="component" value="Unassembled WGS sequence"/>
</dbReference>
<proteinExistence type="predicted"/>
<keyword evidence="1" id="KW-0472">Membrane</keyword>
<feature type="transmembrane region" description="Helical" evidence="1">
    <location>
        <begin position="39"/>
        <end position="58"/>
    </location>
</feature>
<dbReference type="Gene3D" id="3.30.565.10">
    <property type="entry name" value="Histidine kinase-like ATPase, C-terminal domain"/>
    <property type="match status" value="1"/>
</dbReference>
<feature type="transmembrane region" description="Helical" evidence="1">
    <location>
        <begin position="64"/>
        <end position="83"/>
    </location>
</feature>
<reference evidence="4" key="1">
    <citation type="submission" date="2016-11" db="EMBL/GenBank/DDBJ databases">
        <authorList>
            <person name="Varghese N."/>
            <person name="Submissions S."/>
        </authorList>
    </citation>
    <scope>NUCLEOTIDE SEQUENCE [LARGE SCALE GENOMIC DNA]</scope>
    <source>
        <strain evidence="4">DSM 18095</strain>
    </source>
</reference>
<feature type="transmembrane region" description="Helical" evidence="1">
    <location>
        <begin position="90"/>
        <end position="111"/>
    </location>
</feature>
<feature type="transmembrane region" description="Helical" evidence="1">
    <location>
        <begin position="6"/>
        <end position="27"/>
    </location>
</feature>
<evidence type="ECO:0000313" key="3">
    <source>
        <dbReference type="EMBL" id="SHE71363.1"/>
    </source>
</evidence>
<evidence type="ECO:0000259" key="2">
    <source>
        <dbReference type="Pfam" id="PF14501"/>
    </source>
</evidence>
<dbReference type="SUPFAM" id="SSF55874">
    <property type="entry name" value="ATPase domain of HSP90 chaperone/DNA topoisomerase II/histidine kinase"/>
    <property type="match status" value="1"/>
</dbReference>
<evidence type="ECO:0000256" key="1">
    <source>
        <dbReference type="SAM" id="Phobius"/>
    </source>
</evidence>
<keyword evidence="1" id="KW-0812">Transmembrane</keyword>
<feature type="domain" description="Sensor histidine kinase NatK-like C-terminal" evidence="2">
    <location>
        <begin position="330"/>
        <end position="430"/>
    </location>
</feature>